<evidence type="ECO:0000256" key="1">
    <source>
        <dbReference type="SAM" id="Phobius"/>
    </source>
</evidence>
<evidence type="ECO:0000313" key="2">
    <source>
        <dbReference type="EMBL" id="KAB1230980.1"/>
    </source>
</evidence>
<keyword evidence="1" id="KW-0472">Membrane</keyword>
<accession>A0A5N4BRG3</accession>
<dbReference type="RefSeq" id="WP_152289562.1">
    <property type="nucleotide sequence ID" value="NZ_VTPV01000004.1"/>
</dbReference>
<organism evidence="2 3">
    <name type="scientific">Chryseobacterium viscerum</name>
    <dbReference type="NCBI Taxonomy" id="1037377"/>
    <lineage>
        <taxon>Bacteria</taxon>
        <taxon>Pseudomonadati</taxon>
        <taxon>Bacteroidota</taxon>
        <taxon>Flavobacteriia</taxon>
        <taxon>Flavobacteriales</taxon>
        <taxon>Weeksellaceae</taxon>
        <taxon>Chryseobacterium group</taxon>
        <taxon>Chryseobacterium</taxon>
    </lineage>
</organism>
<keyword evidence="1" id="KW-1133">Transmembrane helix</keyword>
<reference evidence="2 3" key="1">
    <citation type="journal article" date="2019" name="Stand. Genomic Sci.">
        <title>Draft Whole-Genome Sequence of a Novel Chryseobacterium viscerum Strain Isolated from Fresh Water at Dripping Springs, New Mexico.</title>
        <authorList>
            <person name="Kyndt J.A."/>
            <person name="Moore T.C."/>
        </authorList>
    </citation>
    <scope>NUCLEOTIDE SEQUENCE [LARGE SCALE GENOMIC DNA]</scope>
    <source>
        <strain evidence="2 3">DPS</strain>
    </source>
</reference>
<keyword evidence="3" id="KW-1185">Reference proteome</keyword>
<dbReference type="EMBL" id="VTPV01000004">
    <property type="protein sequence ID" value="KAB1230980.1"/>
    <property type="molecule type" value="Genomic_DNA"/>
</dbReference>
<dbReference type="Proteomes" id="UP000326384">
    <property type="component" value="Unassembled WGS sequence"/>
</dbReference>
<proteinExistence type="predicted"/>
<keyword evidence="1" id="KW-0812">Transmembrane</keyword>
<comment type="caution">
    <text evidence="2">The sequence shown here is derived from an EMBL/GenBank/DDBJ whole genome shotgun (WGS) entry which is preliminary data.</text>
</comment>
<protein>
    <submittedName>
        <fullName evidence="2">Uncharacterized protein</fullName>
    </submittedName>
</protein>
<feature type="transmembrane region" description="Helical" evidence="1">
    <location>
        <begin position="7"/>
        <end position="27"/>
    </location>
</feature>
<name>A0A5N4BRG3_9FLAO</name>
<gene>
    <name evidence="2" type="ORF">F8D52_07875</name>
</gene>
<evidence type="ECO:0000313" key="3">
    <source>
        <dbReference type="Proteomes" id="UP000326384"/>
    </source>
</evidence>
<sequence length="150" mass="17551">MKFLKKYYPIALILLVVSIFFYDYLFIQDFKNNYKKNGNYTVGKVKEVEPYGRGTGYNYIYTFKVNNKEYKGTCDAGNLSLSDAKKIIDKDFLVIYLKNNIHNNKLYLLVPVNDSIQSNHQLKQWVDNSPEIKAELDSIPPSGFFLKNYF</sequence>